<dbReference type="AlphaFoldDB" id="A0A2G5IE54"/>
<dbReference type="Proteomes" id="UP001302367">
    <property type="component" value="Chromosome 5"/>
</dbReference>
<reference evidence="1 3" key="1">
    <citation type="submission" date="2015-10" db="EMBL/GenBank/DDBJ databases">
        <title>The cercosporin biosynthetic gene cluster was horizontally transferred to several fungal lineages and shown to be expanded in Cercospora beticola based on microsynteny with recipient genomes.</title>
        <authorList>
            <person name="De Jonge R."/>
            <person name="Ebert M.K."/>
            <person name="Suttle J.C."/>
            <person name="Jurick Ii W.M."/>
            <person name="Secor G.A."/>
            <person name="Thomma B.P."/>
            <person name="Van De Peer Y."/>
            <person name="Bolton M.D."/>
        </authorList>
    </citation>
    <scope>NUCLEOTIDE SEQUENCE [LARGE SCALE GENOMIC DNA]</scope>
    <source>
        <strain evidence="1 3">09-40</strain>
    </source>
</reference>
<proteinExistence type="predicted"/>
<dbReference type="Proteomes" id="UP000230605">
    <property type="component" value="Chromosome 10"/>
</dbReference>
<evidence type="ECO:0000313" key="2">
    <source>
        <dbReference type="EMBL" id="WPB04398.1"/>
    </source>
</evidence>
<keyword evidence="4" id="KW-1185">Reference proteome</keyword>
<dbReference type="EMBL" id="CP134188">
    <property type="protein sequence ID" value="WPB04398.1"/>
    <property type="molecule type" value="Genomic_DNA"/>
</dbReference>
<dbReference type="OrthoDB" id="3627181at2759"/>
<organism evidence="1 3">
    <name type="scientific">Cercospora beticola</name>
    <name type="common">Sugarbeet leaf spot fungus</name>
    <dbReference type="NCBI Taxonomy" id="122368"/>
    <lineage>
        <taxon>Eukaryota</taxon>
        <taxon>Fungi</taxon>
        <taxon>Dikarya</taxon>
        <taxon>Ascomycota</taxon>
        <taxon>Pezizomycotina</taxon>
        <taxon>Dothideomycetes</taxon>
        <taxon>Dothideomycetidae</taxon>
        <taxon>Mycosphaerellales</taxon>
        <taxon>Mycosphaerellaceae</taxon>
        <taxon>Cercospora</taxon>
    </lineage>
</organism>
<name>A0A2G5IE54_CERBT</name>
<evidence type="ECO:0000313" key="3">
    <source>
        <dbReference type="Proteomes" id="UP000230605"/>
    </source>
</evidence>
<reference evidence="2 4" key="2">
    <citation type="submission" date="2023-09" db="EMBL/GenBank/DDBJ databases">
        <title>Complete-Gapless Cercospora beticola genome.</title>
        <authorList>
            <person name="Wyatt N.A."/>
            <person name="Spanner R.E."/>
            <person name="Bolton M.D."/>
        </authorList>
    </citation>
    <scope>NUCLEOTIDE SEQUENCE [LARGE SCALE GENOMIC DNA]</scope>
    <source>
        <strain evidence="2">Cb09-40</strain>
    </source>
</reference>
<sequence length="165" mass="17686">MATNPTNMALFPPTTDAGNNGILQNIVWQGRNVPAYGTIDQATGQFLVHHIPADTDFELCEPDGVIIGTVDSVKNDRLLQLLSKDPDTQFGIVAKIAAAHGNGVLSQASLAARVGQAFIWMKDQLGLPDVAHVRVMFNIARRKNGCNPAGGLATRITWVNEGLND</sequence>
<dbReference type="EMBL" id="LKMD01000099">
    <property type="protein sequence ID" value="PIB03136.1"/>
    <property type="molecule type" value="Genomic_DNA"/>
</dbReference>
<evidence type="ECO:0000313" key="1">
    <source>
        <dbReference type="EMBL" id="PIB03136.1"/>
    </source>
</evidence>
<evidence type="ECO:0000313" key="4">
    <source>
        <dbReference type="Proteomes" id="UP001302367"/>
    </source>
</evidence>
<protein>
    <submittedName>
        <fullName evidence="1">Uncharacterized protein</fullName>
    </submittedName>
</protein>
<gene>
    <name evidence="1" type="ORF">CB0940_12015</name>
    <name evidence="2" type="ORF">RHO25_009044</name>
</gene>
<accession>A0A2G5IE54</accession>